<evidence type="ECO:0000256" key="1">
    <source>
        <dbReference type="ARBA" id="ARBA00004141"/>
    </source>
</evidence>
<reference evidence="7 9" key="2">
    <citation type="submission" date="2020-05" db="EMBL/GenBank/DDBJ databases">
        <title>FDA dAtabase for Regulatory Grade micrObial Sequences (FDA-ARGOS): Supporting development and validation of Infectious Disease Dx tests.</title>
        <authorList>
            <person name="Nelson B."/>
            <person name="Plummer A."/>
            <person name="Tallon L."/>
            <person name="Sadzewicz L."/>
            <person name="Zhao X."/>
            <person name="Vavikolanu K."/>
            <person name="Mehta A."/>
            <person name="Aluvathingal J."/>
            <person name="Nadendla S."/>
            <person name="Myers T."/>
            <person name="Yan Y."/>
            <person name="Sichtig H."/>
        </authorList>
    </citation>
    <scope>NUCLEOTIDE SEQUENCE [LARGE SCALE GENOMIC DNA]</scope>
    <source>
        <strain evidence="7 9">FDAARGOS_795</strain>
    </source>
</reference>
<evidence type="ECO:0000313" key="6">
    <source>
        <dbReference type="EMBL" id="AJG77077.1"/>
    </source>
</evidence>
<feature type="transmembrane region" description="Helical" evidence="5">
    <location>
        <begin position="9"/>
        <end position="29"/>
    </location>
</feature>
<dbReference type="InterPro" id="IPR002293">
    <property type="entry name" value="AA/rel_permease1"/>
</dbReference>
<dbReference type="EMBL" id="CP009335">
    <property type="protein sequence ID" value="AJG77077.1"/>
    <property type="molecule type" value="Genomic_DNA"/>
</dbReference>
<dbReference type="EMBL" id="CP053980">
    <property type="protein sequence ID" value="QKH24616.1"/>
    <property type="molecule type" value="Genomic_DNA"/>
</dbReference>
<keyword evidence="3 5" id="KW-1133">Transmembrane helix</keyword>
<feature type="transmembrane region" description="Helical" evidence="5">
    <location>
        <begin position="276"/>
        <end position="296"/>
    </location>
</feature>
<dbReference type="PIRSF" id="PIRSF006060">
    <property type="entry name" value="AA_transporter"/>
    <property type="match status" value="1"/>
</dbReference>
<feature type="transmembrane region" description="Helical" evidence="5">
    <location>
        <begin position="97"/>
        <end position="119"/>
    </location>
</feature>
<dbReference type="Proteomes" id="UP000031876">
    <property type="component" value="Chromosome"/>
</dbReference>
<feature type="transmembrane region" description="Helical" evidence="5">
    <location>
        <begin position="412"/>
        <end position="429"/>
    </location>
</feature>
<feature type="transmembrane region" description="Helical" evidence="5">
    <location>
        <begin position="150"/>
        <end position="171"/>
    </location>
</feature>
<feature type="transmembrane region" description="Helical" evidence="5">
    <location>
        <begin position="125"/>
        <end position="143"/>
    </location>
</feature>
<dbReference type="AlphaFoldDB" id="A0A0B6BQJ8"/>
<evidence type="ECO:0000313" key="9">
    <source>
        <dbReference type="Proteomes" id="UP000501107"/>
    </source>
</evidence>
<feature type="transmembrane region" description="Helical" evidence="5">
    <location>
        <begin position="383"/>
        <end position="406"/>
    </location>
</feature>
<feature type="transmembrane region" description="Helical" evidence="5">
    <location>
        <begin position="191"/>
        <end position="213"/>
    </location>
</feature>
<dbReference type="KEGG" id="btw:BF38_778"/>
<evidence type="ECO:0000256" key="5">
    <source>
        <dbReference type="SAM" id="Phobius"/>
    </source>
</evidence>
<feature type="transmembrane region" description="Helical" evidence="5">
    <location>
        <begin position="324"/>
        <end position="342"/>
    </location>
</feature>
<dbReference type="PANTHER" id="PTHR11785:SF512">
    <property type="entry name" value="SOBREMESA, ISOFORM B"/>
    <property type="match status" value="1"/>
</dbReference>
<organism evidence="7 9">
    <name type="scientific">Bacillus thuringiensis</name>
    <dbReference type="NCBI Taxonomy" id="1428"/>
    <lineage>
        <taxon>Bacteria</taxon>
        <taxon>Bacillati</taxon>
        <taxon>Bacillota</taxon>
        <taxon>Bacilli</taxon>
        <taxon>Bacillales</taxon>
        <taxon>Bacillaceae</taxon>
        <taxon>Bacillus</taxon>
        <taxon>Bacillus cereus group</taxon>
    </lineage>
</organism>
<dbReference type="GO" id="GO:0015179">
    <property type="term" value="F:L-amino acid transmembrane transporter activity"/>
    <property type="evidence" value="ECO:0007669"/>
    <property type="project" value="TreeGrafter"/>
</dbReference>
<comment type="subcellular location">
    <subcellularLocation>
        <location evidence="1">Membrane</location>
        <topology evidence="1">Multi-pass membrane protein</topology>
    </subcellularLocation>
</comment>
<dbReference type="Gene3D" id="1.20.1740.10">
    <property type="entry name" value="Amino acid/polyamine transporter I"/>
    <property type="match status" value="1"/>
</dbReference>
<dbReference type="GO" id="GO:0016020">
    <property type="term" value="C:membrane"/>
    <property type="evidence" value="ECO:0007669"/>
    <property type="project" value="UniProtKB-SubCell"/>
</dbReference>
<sequence length="438" mass="47277">MHHDEKNKIGLTVALSIVVGTIIGSGVFMKPGSVLDYSGSSNMAILAWVIGGLLTLASGLTVAEIGAQIPKNGGLYTYLEEIYGSFWGYLSGWMQTIVYGPAIIGTLGLYFSSLMINFFYLDKVWNLPIAIGTVVFLGVVNSMGTKYGGIVQTITTIGKMIPIVLIVVLGFWKGNSDIFNVVVPISENQSIGMAILATLFAYDGWILLASIGGEMKNPTKLLPKAMTVGILIVTAAYVLINLALLNVLPATQIVDLGENATATAAGMLLGEYGGKIISIGIIVSIFGCLNGKILTFPRIPMSMAERGQLPFAKFIAKESPRFKTPANAITVEIILGIILMIISDPNKLSEISVFIIYIFYVMTFIGVFILRKRNKNKERAYSVPLFPIVPIVAIFGSLFVIGSAIINDPLSCFLSIGIVFTGLPVYWYLNKKNKTEVS</sequence>
<keyword evidence="4 5" id="KW-0472">Membrane</keyword>
<accession>A0A0B6BQJ8</accession>
<dbReference type="PANTHER" id="PTHR11785">
    <property type="entry name" value="AMINO ACID TRANSPORTER"/>
    <property type="match status" value="1"/>
</dbReference>
<feature type="transmembrane region" description="Helical" evidence="5">
    <location>
        <begin position="354"/>
        <end position="371"/>
    </location>
</feature>
<evidence type="ECO:0000256" key="3">
    <source>
        <dbReference type="ARBA" id="ARBA00022989"/>
    </source>
</evidence>
<name>A0A0B6BQJ8_BACTU</name>
<dbReference type="FunFam" id="1.20.1740.10:FF:000051">
    <property type="entry name" value="Amino acid permease"/>
    <property type="match status" value="1"/>
</dbReference>
<feature type="transmembrane region" description="Helical" evidence="5">
    <location>
        <begin position="225"/>
        <end position="248"/>
    </location>
</feature>
<protein>
    <submittedName>
        <fullName evidence="7">Amino acid permease</fullName>
    </submittedName>
    <submittedName>
        <fullName evidence="6">Serine/threonine exchanger SteT</fullName>
    </submittedName>
</protein>
<evidence type="ECO:0000313" key="8">
    <source>
        <dbReference type="Proteomes" id="UP000031876"/>
    </source>
</evidence>
<gene>
    <name evidence="6" type="primary">steT</name>
    <name evidence="6" type="ORF">BF38_778</name>
    <name evidence="7" type="ORF">FOC89_11635</name>
</gene>
<evidence type="ECO:0000256" key="4">
    <source>
        <dbReference type="ARBA" id="ARBA00023136"/>
    </source>
</evidence>
<keyword evidence="2 5" id="KW-0812">Transmembrane</keyword>
<dbReference type="RefSeq" id="WP_000546313.1">
    <property type="nucleotide sequence ID" value="NZ_CP009335.1"/>
</dbReference>
<dbReference type="Pfam" id="PF13520">
    <property type="entry name" value="AA_permease_2"/>
    <property type="match status" value="1"/>
</dbReference>
<feature type="transmembrane region" description="Helical" evidence="5">
    <location>
        <begin position="41"/>
        <end position="63"/>
    </location>
</feature>
<evidence type="ECO:0000313" key="7">
    <source>
        <dbReference type="EMBL" id="QKH24616.1"/>
    </source>
</evidence>
<dbReference type="InterPro" id="IPR050598">
    <property type="entry name" value="AminoAcid_Transporter"/>
</dbReference>
<dbReference type="Proteomes" id="UP000501107">
    <property type="component" value="Chromosome"/>
</dbReference>
<evidence type="ECO:0000256" key="2">
    <source>
        <dbReference type="ARBA" id="ARBA00022692"/>
    </source>
</evidence>
<reference evidence="6 8" key="1">
    <citation type="journal article" date="2015" name="Genome Announc.">
        <title>Complete genome sequences for 35 biothreat assay-relevant bacillus species.</title>
        <authorList>
            <person name="Johnson S.L."/>
            <person name="Daligault H.E."/>
            <person name="Davenport K.W."/>
            <person name="Jaissle J."/>
            <person name="Frey K.G."/>
            <person name="Ladner J.T."/>
            <person name="Broomall S.M."/>
            <person name="Bishop-Lilly K.A."/>
            <person name="Bruce D.C."/>
            <person name="Gibbons H.S."/>
            <person name="Coyne S.R."/>
            <person name="Lo C.C."/>
            <person name="Meincke L."/>
            <person name="Munk A.C."/>
            <person name="Koroleva G.I."/>
            <person name="Rosenzweig C.N."/>
            <person name="Palacios G.F."/>
            <person name="Redden C.L."/>
            <person name="Minogue T.D."/>
            <person name="Chain P.S."/>
        </authorList>
    </citation>
    <scope>NUCLEOTIDE SEQUENCE [LARGE SCALE GENOMIC DNA]</scope>
    <source>
        <strain evidence="6 8">HD1011</strain>
    </source>
</reference>
<dbReference type="OMA" id="WVSARYT"/>
<proteinExistence type="predicted"/>